<reference evidence="4" key="1">
    <citation type="submission" date="2025-08" db="UniProtKB">
        <authorList>
            <consortium name="RefSeq"/>
        </authorList>
    </citation>
    <scope>IDENTIFICATION</scope>
    <source>
        <tissue evidence="4">Young leaves</tissue>
    </source>
</reference>
<keyword evidence="3" id="KW-1185">Reference proteome</keyword>
<evidence type="ECO:0000259" key="2">
    <source>
        <dbReference type="Pfam" id="PF03061"/>
    </source>
</evidence>
<evidence type="ECO:0000256" key="1">
    <source>
        <dbReference type="ARBA" id="ARBA00008324"/>
    </source>
</evidence>
<dbReference type="AlphaFoldDB" id="A0A6J1EC92"/>
<evidence type="ECO:0000313" key="4">
    <source>
        <dbReference type="RefSeq" id="XP_022924378.1"/>
    </source>
</evidence>
<protein>
    <submittedName>
        <fullName evidence="4">Acyl-coenzyme A thioesterase 13-like</fullName>
    </submittedName>
</protein>
<sequence length="180" mass="19580">MAKPSSSATPSLIFDSPTIQIKDVSEEDLRGTIELLNGLGGSGQIPDDCNTKGFYSDIIRGHLRQRRLERGRLTYLLSVKPAVSNRYGFLHGGFVAAAAEFSSIACARTVMAEDKELFLGELSISYLSGAPPNAEVIIDASILRSGKHLNVVAIDFRLQKTGKLVYTARSTLYNMPMAKL</sequence>
<dbReference type="PANTHER" id="PTHR21660">
    <property type="entry name" value="THIOESTERASE SUPERFAMILY MEMBER-RELATED"/>
    <property type="match status" value="1"/>
</dbReference>
<dbReference type="KEGG" id="cmos:111431890"/>
<evidence type="ECO:0000313" key="3">
    <source>
        <dbReference type="Proteomes" id="UP000504609"/>
    </source>
</evidence>
<name>A0A6J1EC92_CUCMO</name>
<dbReference type="Gene3D" id="3.10.129.10">
    <property type="entry name" value="Hotdog Thioesterase"/>
    <property type="match status" value="1"/>
</dbReference>
<dbReference type="GO" id="GO:0047617">
    <property type="term" value="F:fatty acyl-CoA hydrolase activity"/>
    <property type="evidence" value="ECO:0007669"/>
    <property type="project" value="InterPro"/>
</dbReference>
<dbReference type="InterPro" id="IPR029069">
    <property type="entry name" value="HotDog_dom_sf"/>
</dbReference>
<dbReference type="Pfam" id="PF03061">
    <property type="entry name" value="4HBT"/>
    <property type="match status" value="1"/>
</dbReference>
<feature type="domain" description="Thioesterase" evidence="2">
    <location>
        <begin position="87"/>
        <end position="163"/>
    </location>
</feature>
<dbReference type="RefSeq" id="XP_022924378.1">
    <property type="nucleotide sequence ID" value="XM_023068610.1"/>
</dbReference>
<dbReference type="PANTHER" id="PTHR21660:SF12">
    <property type="entry name" value="OS07G0462700 PROTEIN"/>
    <property type="match status" value="1"/>
</dbReference>
<dbReference type="GeneID" id="111431890"/>
<comment type="similarity">
    <text evidence="1">Belongs to the thioesterase PaaI family.</text>
</comment>
<dbReference type="SUPFAM" id="SSF54637">
    <property type="entry name" value="Thioesterase/thiol ester dehydrase-isomerase"/>
    <property type="match status" value="1"/>
</dbReference>
<gene>
    <name evidence="4" type="primary">LOC111431890</name>
</gene>
<dbReference type="CDD" id="cd03443">
    <property type="entry name" value="PaaI_thioesterase"/>
    <property type="match status" value="1"/>
</dbReference>
<accession>A0A6J1EC92</accession>
<dbReference type="InterPro" id="IPR006683">
    <property type="entry name" value="Thioestr_dom"/>
</dbReference>
<dbReference type="InterPro" id="IPR039298">
    <property type="entry name" value="ACOT13"/>
</dbReference>
<proteinExistence type="inferred from homology"/>
<dbReference type="Proteomes" id="UP000504609">
    <property type="component" value="Unplaced"/>
</dbReference>
<organism evidence="3 4">
    <name type="scientific">Cucurbita moschata</name>
    <name type="common">Winter crookneck squash</name>
    <name type="synonym">Cucurbita pepo var. moschata</name>
    <dbReference type="NCBI Taxonomy" id="3662"/>
    <lineage>
        <taxon>Eukaryota</taxon>
        <taxon>Viridiplantae</taxon>
        <taxon>Streptophyta</taxon>
        <taxon>Embryophyta</taxon>
        <taxon>Tracheophyta</taxon>
        <taxon>Spermatophyta</taxon>
        <taxon>Magnoliopsida</taxon>
        <taxon>eudicotyledons</taxon>
        <taxon>Gunneridae</taxon>
        <taxon>Pentapetalae</taxon>
        <taxon>rosids</taxon>
        <taxon>fabids</taxon>
        <taxon>Cucurbitales</taxon>
        <taxon>Cucurbitaceae</taxon>
        <taxon>Cucurbiteae</taxon>
        <taxon>Cucurbita</taxon>
    </lineage>
</organism>